<keyword evidence="9" id="KW-1185">Reference proteome</keyword>
<dbReference type="NCBIfam" id="TIGR01331">
    <property type="entry name" value="bisphos_cysQ"/>
    <property type="match status" value="1"/>
</dbReference>
<dbReference type="InterPro" id="IPR020550">
    <property type="entry name" value="Inositol_monophosphatase_CS"/>
</dbReference>
<dbReference type="Gene3D" id="3.40.190.80">
    <property type="match status" value="1"/>
</dbReference>
<feature type="binding site" evidence="6">
    <location>
        <position position="90"/>
    </location>
    <ligand>
        <name>Mg(2+)</name>
        <dbReference type="ChEBI" id="CHEBI:18420"/>
        <label>1</label>
    </ligand>
</feature>
<dbReference type="RefSeq" id="WP_148066945.1">
    <property type="nucleotide sequence ID" value="NZ_VRZA01000001.1"/>
</dbReference>
<dbReference type="Gene3D" id="3.30.540.10">
    <property type="entry name" value="Fructose-1,6-Bisphosphatase, subunit A, domain 1"/>
    <property type="match status" value="1"/>
</dbReference>
<feature type="binding site" evidence="6">
    <location>
        <position position="229"/>
    </location>
    <ligand>
        <name>Mg(2+)</name>
        <dbReference type="ChEBI" id="CHEBI:18420"/>
        <label>2</label>
    </ligand>
</feature>
<reference evidence="8 9" key="1">
    <citation type="submission" date="2019-08" db="EMBL/GenBank/DDBJ databases">
        <title>Parahaliea maris sp. nov., isolated from the surface seawater.</title>
        <authorList>
            <person name="Liu Y."/>
        </authorList>
    </citation>
    <scope>NUCLEOTIDE SEQUENCE [LARGE SCALE GENOMIC DNA]</scope>
    <source>
        <strain evidence="8 9">HSLHS9</strain>
    </source>
</reference>
<feature type="binding site" evidence="7">
    <location>
        <position position="229"/>
    </location>
    <ligand>
        <name>Mg(2+)</name>
        <dbReference type="ChEBI" id="CHEBI:18420"/>
        <label>1</label>
        <note>catalytic</note>
    </ligand>
</feature>
<feature type="binding site" evidence="7">
    <location>
        <position position="92"/>
    </location>
    <ligand>
        <name>Mg(2+)</name>
        <dbReference type="ChEBI" id="CHEBI:18420"/>
        <label>1</label>
        <note>catalytic</note>
    </ligand>
</feature>
<dbReference type="GO" id="GO:0050427">
    <property type="term" value="P:3'-phosphoadenosine 5'-phosphosulfate metabolic process"/>
    <property type="evidence" value="ECO:0007669"/>
    <property type="project" value="TreeGrafter"/>
</dbReference>
<keyword evidence="5 6" id="KW-0472">Membrane</keyword>
<dbReference type="GO" id="GO:0008441">
    <property type="term" value="F:3'(2'),5'-bisphosphate nucleotidase activity"/>
    <property type="evidence" value="ECO:0007669"/>
    <property type="project" value="UniProtKB-UniRule"/>
</dbReference>
<dbReference type="GO" id="GO:0005886">
    <property type="term" value="C:plasma membrane"/>
    <property type="evidence" value="ECO:0007669"/>
    <property type="project" value="UniProtKB-SubCell"/>
</dbReference>
<sequence length="284" mass="30881">MTDLPALVPAVLALCHKAGDAICHHYHAPGDVAVESKHDDSPLTRADLDSHVILRDGLKELLPQVPVLSEESSAEHKARRHDWPLYWLVDPLDGTKEFVAGTGEFTVNVALIDGHRPVLGVLYQPLPRLAYVGIPGFGAHCYRFSGNGEGDGEWEAESIHTRPLQAGAPLAILASRRHRGERLQAALAWLEQAWGTLERHNSGSALKFCDLAQGDGDFYPRYSPCCEWDVAAGQALVEAAGGAVLGLDGKALEYNRRDSLLSLPFLAIADPGNALWQRYLDSSL</sequence>
<dbReference type="GO" id="GO:0046854">
    <property type="term" value="P:phosphatidylinositol phosphate biosynthetic process"/>
    <property type="evidence" value="ECO:0007669"/>
    <property type="project" value="InterPro"/>
</dbReference>
<dbReference type="PRINTS" id="PR00377">
    <property type="entry name" value="IMPHPHTASES"/>
</dbReference>
<comment type="similarity">
    <text evidence="1 6">Belongs to the inositol monophosphatase superfamily. CysQ family.</text>
</comment>
<comment type="function">
    <text evidence="6">Converts adenosine-3',5'-bisphosphate (PAP) to AMP.</text>
</comment>
<feature type="binding site" evidence="6">
    <location>
        <begin position="92"/>
        <end position="95"/>
    </location>
    <ligand>
        <name>substrate</name>
    </ligand>
</feature>
<organism evidence="8 9">
    <name type="scientific">Parahaliea maris</name>
    <dbReference type="NCBI Taxonomy" id="2716870"/>
    <lineage>
        <taxon>Bacteria</taxon>
        <taxon>Pseudomonadati</taxon>
        <taxon>Pseudomonadota</taxon>
        <taxon>Gammaproteobacteria</taxon>
        <taxon>Cellvibrionales</taxon>
        <taxon>Halieaceae</taxon>
        <taxon>Parahaliea</taxon>
    </lineage>
</organism>
<keyword evidence="3 6" id="KW-0997">Cell inner membrane</keyword>
<evidence type="ECO:0000313" key="8">
    <source>
        <dbReference type="EMBL" id="TXS96681.1"/>
    </source>
</evidence>
<feature type="binding site" evidence="6">
    <location>
        <position position="229"/>
    </location>
    <ligand>
        <name>substrate</name>
    </ligand>
</feature>
<dbReference type="PROSITE" id="PS00630">
    <property type="entry name" value="IMP_2"/>
    <property type="match status" value="1"/>
</dbReference>
<dbReference type="Pfam" id="PF00459">
    <property type="entry name" value="Inositol_P"/>
    <property type="match status" value="1"/>
</dbReference>
<dbReference type="EC" id="3.1.3.7" evidence="6"/>
<feature type="binding site" evidence="6 7">
    <location>
        <position position="90"/>
    </location>
    <ligand>
        <name>Mg(2+)</name>
        <dbReference type="ChEBI" id="CHEBI:18420"/>
        <label>2</label>
    </ligand>
</feature>
<feature type="binding site" evidence="6">
    <location>
        <position position="70"/>
    </location>
    <ligand>
        <name>Mg(2+)</name>
        <dbReference type="ChEBI" id="CHEBI:18420"/>
        <label>1</label>
    </ligand>
</feature>
<feature type="binding site" evidence="6">
    <location>
        <position position="92"/>
    </location>
    <ligand>
        <name>Mg(2+)</name>
        <dbReference type="ChEBI" id="CHEBI:18420"/>
        <label>1</label>
    </ligand>
</feature>
<gene>
    <name evidence="6 8" type="primary">cysQ</name>
    <name evidence="8" type="ORF">FV139_04215</name>
</gene>
<dbReference type="AlphaFoldDB" id="A0A5C9ABH8"/>
<evidence type="ECO:0000256" key="2">
    <source>
        <dbReference type="ARBA" id="ARBA00022475"/>
    </source>
</evidence>
<feature type="binding site" evidence="6">
    <location>
        <position position="70"/>
    </location>
    <ligand>
        <name>substrate</name>
    </ligand>
</feature>
<evidence type="ECO:0000256" key="3">
    <source>
        <dbReference type="ARBA" id="ARBA00022519"/>
    </source>
</evidence>
<dbReference type="InterPro" id="IPR050725">
    <property type="entry name" value="CysQ/Inositol_MonoPase"/>
</dbReference>
<dbReference type="PANTHER" id="PTHR43028:SF5">
    <property type="entry name" value="3'(2'),5'-BISPHOSPHATE NUCLEOTIDASE 1"/>
    <property type="match status" value="1"/>
</dbReference>
<comment type="subcellular location">
    <subcellularLocation>
        <location evidence="6">Cell inner membrane</location>
        <topology evidence="6">Peripheral membrane protein</topology>
        <orientation evidence="6">Cytoplasmic side</orientation>
    </subcellularLocation>
</comment>
<feature type="binding site" evidence="7">
    <location>
        <position position="70"/>
    </location>
    <ligand>
        <name>Mg(2+)</name>
        <dbReference type="ChEBI" id="CHEBI:18420"/>
        <label>1</label>
        <note>catalytic</note>
    </ligand>
</feature>
<evidence type="ECO:0000256" key="7">
    <source>
        <dbReference type="PIRSR" id="PIRSR600760-2"/>
    </source>
</evidence>
<dbReference type="GO" id="GO:0000287">
    <property type="term" value="F:magnesium ion binding"/>
    <property type="evidence" value="ECO:0007669"/>
    <property type="project" value="UniProtKB-UniRule"/>
</dbReference>
<comment type="caution">
    <text evidence="8">The sequence shown here is derived from an EMBL/GenBank/DDBJ whole genome shotgun (WGS) entry which is preliminary data.</text>
</comment>
<evidence type="ECO:0000256" key="5">
    <source>
        <dbReference type="ARBA" id="ARBA00023136"/>
    </source>
</evidence>
<dbReference type="CDD" id="cd01638">
    <property type="entry name" value="CysQ"/>
    <property type="match status" value="1"/>
</dbReference>
<comment type="cofactor">
    <cofactor evidence="6 7">
        <name>Mg(2+)</name>
        <dbReference type="ChEBI" id="CHEBI:18420"/>
    </cofactor>
</comment>
<evidence type="ECO:0000256" key="1">
    <source>
        <dbReference type="ARBA" id="ARBA00005289"/>
    </source>
</evidence>
<dbReference type="GO" id="GO:0000103">
    <property type="term" value="P:sulfate assimilation"/>
    <property type="evidence" value="ECO:0007669"/>
    <property type="project" value="TreeGrafter"/>
</dbReference>
<dbReference type="Proteomes" id="UP000321039">
    <property type="component" value="Unassembled WGS sequence"/>
</dbReference>
<evidence type="ECO:0000256" key="4">
    <source>
        <dbReference type="ARBA" id="ARBA00022801"/>
    </source>
</evidence>
<keyword evidence="6 7" id="KW-0479">Metal-binding</keyword>
<keyword evidence="2 6" id="KW-1003">Cell membrane</keyword>
<evidence type="ECO:0000256" key="6">
    <source>
        <dbReference type="HAMAP-Rule" id="MF_02095"/>
    </source>
</evidence>
<feature type="binding site" evidence="6 7">
    <location>
        <position position="93"/>
    </location>
    <ligand>
        <name>Mg(2+)</name>
        <dbReference type="ChEBI" id="CHEBI:18420"/>
        <label>2</label>
    </ligand>
</feature>
<proteinExistence type="inferred from homology"/>
<comment type="catalytic activity">
    <reaction evidence="6">
        <text>adenosine 3',5'-bisphosphate + H2O = AMP + phosphate</text>
        <dbReference type="Rhea" id="RHEA:10040"/>
        <dbReference type="ChEBI" id="CHEBI:15377"/>
        <dbReference type="ChEBI" id="CHEBI:43474"/>
        <dbReference type="ChEBI" id="CHEBI:58343"/>
        <dbReference type="ChEBI" id="CHEBI:456215"/>
        <dbReference type="EC" id="3.1.3.7"/>
    </reaction>
</comment>
<accession>A0A5C9ABH8</accession>
<dbReference type="PANTHER" id="PTHR43028">
    <property type="entry name" value="3'(2'),5'-BISPHOSPHATE NUCLEOTIDASE 1"/>
    <property type="match status" value="1"/>
</dbReference>
<protein>
    <recommendedName>
        <fullName evidence="6">3'(2'),5'-bisphosphate nucleotidase CysQ</fullName>
        <ecNumber evidence="6">3.1.3.7</ecNumber>
    </recommendedName>
    <alternativeName>
        <fullName evidence="6">3'(2'),5-bisphosphonucleoside 3'(2')-phosphohydrolase</fullName>
    </alternativeName>
    <alternativeName>
        <fullName evidence="6">3'-phosphoadenosine 5'-phosphate phosphatase</fullName>
        <shortName evidence="6">PAP phosphatase</shortName>
    </alternativeName>
</protein>
<name>A0A5C9ABH8_9GAMM</name>
<dbReference type="EMBL" id="VRZA01000001">
    <property type="protein sequence ID" value="TXS96681.1"/>
    <property type="molecule type" value="Genomic_DNA"/>
</dbReference>
<dbReference type="InterPro" id="IPR006240">
    <property type="entry name" value="CysQ"/>
</dbReference>
<dbReference type="InterPro" id="IPR000760">
    <property type="entry name" value="Inositol_monophosphatase-like"/>
</dbReference>
<keyword evidence="4 6" id="KW-0378">Hydrolase</keyword>
<evidence type="ECO:0000313" key="9">
    <source>
        <dbReference type="Proteomes" id="UP000321039"/>
    </source>
</evidence>
<dbReference type="SUPFAM" id="SSF56655">
    <property type="entry name" value="Carbohydrate phosphatase"/>
    <property type="match status" value="1"/>
</dbReference>
<dbReference type="HAMAP" id="MF_02095">
    <property type="entry name" value="CysQ"/>
    <property type="match status" value="1"/>
</dbReference>
<keyword evidence="6 7" id="KW-0460">Magnesium</keyword>